<dbReference type="Pfam" id="PF02518">
    <property type="entry name" value="HATPase_c"/>
    <property type="match status" value="1"/>
</dbReference>
<dbReference type="EC" id="2.7.13.3" evidence="3"/>
<feature type="domain" description="Phytochrome chromophore attachment site" evidence="9">
    <location>
        <begin position="12"/>
        <end position="188"/>
    </location>
</feature>
<reference evidence="12" key="1">
    <citation type="journal article" date="2024" name="Algal Res.">
        <title>Biochemical, toxicological and genomic investigation of a high-biomass producing Limnothrix strain isolated from Italian shallow drinking water reservoir.</title>
        <authorList>
            <person name="Simonazzi M."/>
            <person name="Shishido T.K."/>
            <person name="Delbaje E."/>
            <person name="Wahlsten M."/>
            <person name="Fewer D.P."/>
            <person name="Sivonen K."/>
            <person name="Pezzolesi L."/>
            <person name="Pistocchi R."/>
        </authorList>
    </citation>
    <scope>NUCLEOTIDE SEQUENCE [LARGE SCALE GENOMIC DNA]</scope>
    <source>
        <strain evidence="12">LRLZ20PSL1</strain>
    </source>
</reference>
<dbReference type="InterPro" id="IPR029016">
    <property type="entry name" value="GAF-like_dom_sf"/>
</dbReference>
<dbReference type="InterPro" id="IPR003661">
    <property type="entry name" value="HisK_dim/P_dom"/>
</dbReference>
<accession>A0ABW7CCV9</accession>
<dbReference type="Gene3D" id="1.10.287.130">
    <property type="match status" value="1"/>
</dbReference>
<dbReference type="Proteomes" id="UP001604335">
    <property type="component" value="Unassembled WGS sequence"/>
</dbReference>
<dbReference type="RefSeq" id="WP_393012782.1">
    <property type="nucleotide sequence ID" value="NZ_JAZAQF010000059.1"/>
</dbReference>
<feature type="domain" description="Phytochrome chromophore attachment site" evidence="9">
    <location>
        <begin position="495"/>
        <end position="634"/>
    </location>
</feature>
<evidence type="ECO:0000256" key="6">
    <source>
        <dbReference type="ARBA" id="ARBA00023012"/>
    </source>
</evidence>
<protein>
    <recommendedName>
        <fullName evidence="3">histidine kinase</fullName>
        <ecNumber evidence="3">2.7.13.3</ecNumber>
    </recommendedName>
</protein>
<feature type="domain" description="Histidine kinase" evidence="10">
    <location>
        <begin position="684"/>
        <end position="939"/>
    </location>
</feature>
<feature type="region of interest" description="Disordered" evidence="8">
    <location>
        <begin position="976"/>
        <end position="1014"/>
    </location>
</feature>
<proteinExistence type="inferred from homology"/>
<feature type="coiled-coil region" evidence="7">
    <location>
        <begin position="445"/>
        <end position="479"/>
    </location>
</feature>
<feature type="region of interest" description="Disordered" evidence="8">
    <location>
        <begin position="942"/>
        <end position="964"/>
    </location>
</feature>
<keyword evidence="5" id="KW-0418">Kinase</keyword>
<dbReference type="CDD" id="cd00082">
    <property type="entry name" value="HisKA"/>
    <property type="match status" value="1"/>
</dbReference>
<dbReference type="InterPro" id="IPR003018">
    <property type="entry name" value="GAF"/>
</dbReference>
<dbReference type="PANTHER" id="PTHR43065:SF50">
    <property type="entry name" value="HISTIDINE KINASE"/>
    <property type="match status" value="1"/>
</dbReference>
<dbReference type="InterPro" id="IPR003594">
    <property type="entry name" value="HATPase_dom"/>
</dbReference>
<dbReference type="InterPro" id="IPR005467">
    <property type="entry name" value="His_kinase_dom"/>
</dbReference>
<dbReference type="SMART" id="SM00065">
    <property type="entry name" value="GAF"/>
    <property type="match status" value="3"/>
</dbReference>
<gene>
    <name evidence="11" type="ORF">VPK24_10110</name>
</gene>
<evidence type="ECO:0000256" key="3">
    <source>
        <dbReference type="ARBA" id="ARBA00012438"/>
    </source>
</evidence>
<comment type="catalytic activity">
    <reaction evidence="1">
        <text>ATP + protein L-histidine = ADP + protein N-phospho-L-histidine.</text>
        <dbReference type="EC" id="2.7.13.3"/>
    </reaction>
</comment>
<dbReference type="Gene3D" id="3.30.450.40">
    <property type="match status" value="3"/>
</dbReference>
<evidence type="ECO:0000313" key="11">
    <source>
        <dbReference type="EMBL" id="MFG3817989.1"/>
    </source>
</evidence>
<dbReference type="SMART" id="SM00387">
    <property type="entry name" value="HATPase_c"/>
    <property type="match status" value="1"/>
</dbReference>
<dbReference type="Gene3D" id="3.30.565.10">
    <property type="entry name" value="Histidine kinase-like ATPase, C-terminal domain"/>
    <property type="match status" value="1"/>
</dbReference>
<comment type="similarity">
    <text evidence="2">In the N-terminal section; belongs to the phytochrome family.</text>
</comment>
<evidence type="ECO:0000256" key="8">
    <source>
        <dbReference type="SAM" id="MobiDB-lite"/>
    </source>
</evidence>
<dbReference type="PROSITE" id="PS50109">
    <property type="entry name" value="HIS_KIN"/>
    <property type="match status" value="1"/>
</dbReference>
<evidence type="ECO:0000259" key="10">
    <source>
        <dbReference type="PROSITE" id="PS50109"/>
    </source>
</evidence>
<evidence type="ECO:0000259" key="9">
    <source>
        <dbReference type="PROSITE" id="PS50046"/>
    </source>
</evidence>
<dbReference type="SUPFAM" id="SSF55781">
    <property type="entry name" value="GAF domain-like"/>
    <property type="match status" value="3"/>
</dbReference>
<keyword evidence="5" id="KW-0808">Transferase</keyword>
<dbReference type="InterPro" id="IPR016132">
    <property type="entry name" value="Phyto_chromo_attachment"/>
</dbReference>
<evidence type="ECO:0000313" key="12">
    <source>
        <dbReference type="Proteomes" id="UP001604335"/>
    </source>
</evidence>
<dbReference type="InterPro" id="IPR036890">
    <property type="entry name" value="HATPase_C_sf"/>
</dbReference>
<evidence type="ECO:0000256" key="4">
    <source>
        <dbReference type="ARBA" id="ARBA00022553"/>
    </source>
</evidence>
<keyword evidence="6" id="KW-0902">Two-component regulatory system</keyword>
<comment type="caution">
    <text evidence="11">The sequence shown here is derived from an EMBL/GenBank/DDBJ whole genome shotgun (WGS) entry which is preliminary data.</text>
</comment>
<dbReference type="InterPro" id="IPR036097">
    <property type="entry name" value="HisK_dim/P_sf"/>
</dbReference>
<keyword evidence="7" id="KW-0175">Coiled coil</keyword>
<dbReference type="EMBL" id="JAZAQF010000059">
    <property type="protein sequence ID" value="MFG3817989.1"/>
    <property type="molecule type" value="Genomic_DNA"/>
</dbReference>
<keyword evidence="12" id="KW-1185">Reference proteome</keyword>
<name>A0ABW7CCV9_9CYAN</name>
<evidence type="ECO:0000256" key="7">
    <source>
        <dbReference type="SAM" id="Coils"/>
    </source>
</evidence>
<evidence type="ECO:0000256" key="5">
    <source>
        <dbReference type="ARBA" id="ARBA00022777"/>
    </source>
</evidence>
<dbReference type="SUPFAM" id="SSF47384">
    <property type="entry name" value="Homodimeric domain of signal transducing histidine kinase"/>
    <property type="match status" value="1"/>
</dbReference>
<evidence type="ECO:0000256" key="1">
    <source>
        <dbReference type="ARBA" id="ARBA00000085"/>
    </source>
</evidence>
<sequence>MGIANRIRQSLELSEILAVTVAEVRAFLETDRVKIYQFSPEGHGTVVAESLVPDRLPSLKGLHFPVDDIPPQARELFVRARQRVVVDVAECQTGLSAMDPPDDGELRSPSTMRYRPVDPCHVEYLTVMGVQSSVVVPIVLDNFPATSEPPVASTLHMGNLWGLLVSHHAEPRSVDEEELQFIQAVVDQVEIAIAQSILVQRVTDQALQEASINRVTALLHEAPTGQLQKALEETVQILGGSGGRLCLWPGGQTDRELYTVGPQPHPLATTDQRPFEEHRLVYAFLKAGAVPEPPPNSATQDWSVEWMRANYGLAAPPQDSSSFSQRVWAIGDIYREPLLRSVAPSFQWLPIRGLILVPLYYGSELLGCLSIFRDEVNTDELWTGWHDPDTRQLMARHSFEVWRQIRIGQAQQWTVSEVKLAQALGERFATAVKQHWLYTEVNSLNASLEAQVQTRTAELRQSNEELQRSTADLERVIHQQQTLARLIAKIRESLDLETVFRTTAREVRQLLRADRVVVFAFNSQAPTAQGKIIAEDRARGCTSILHLELEDPCFSDQHVLQYQVGKVHSIPNVHNSTMPDCHLEMLRTWQVQANLVIPIIQSEELWGLMGIHQCTAPRHWQDSEVEFLRQVCVQLGVALQHTELLQQTRSQATELAHTLDELKQTQMHLLQSEKMSILGQLIAGVAHEINNPIGFIHSNLGPIREYSEFLIQLARLEAQQAPQEQIQALLETFDLDFLARDFPKLLDSMHLGTNRIREIVSALRGFSRVDRTITNALYLQEAIESTLMILQYHLKPNGSYPEIEIIRNYDNVPPIECYSGQMHQVCMNLLSNAIDALREAQEEQLSRDQLPFIGRIWIELSQPDPQHISVTIRDNGPGIPEAIQSQLFDPFFTTKPLGKGTGLGLSISYQIIQRHRGSMVCRSAPNQGAEFTITLPITQTSSANGASEMGPHGDGLPASQQPAWSPELSFNTKTRLNTITTRQLPPGRKPGLSFLPIEPDSRGDRPTLSAEATE</sequence>
<dbReference type="InterPro" id="IPR004358">
    <property type="entry name" value="Sig_transdc_His_kin-like_C"/>
</dbReference>
<dbReference type="PANTHER" id="PTHR43065">
    <property type="entry name" value="SENSOR HISTIDINE KINASE"/>
    <property type="match status" value="1"/>
</dbReference>
<dbReference type="PROSITE" id="PS50046">
    <property type="entry name" value="PHYTOCHROME_2"/>
    <property type="match status" value="2"/>
</dbReference>
<dbReference type="Pfam" id="PF01590">
    <property type="entry name" value="GAF"/>
    <property type="match status" value="2"/>
</dbReference>
<keyword evidence="4" id="KW-0597">Phosphoprotein</keyword>
<evidence type="ECO:0000256" key="2">
    <source>
        <dbReference type="ARBA" id="ARBA00006402"/>
    </source>
</evidence>
<organism evidence="11 12">
    <name type="scientific">Limnothrix redekei LRLZ20PSL1</name>
    <dbReference type="NCBI Taxonomy" id="3112953"/>
    <lineage>
        <taxon>Bacteria</taxon>
        <taxon>Bacillati</taxon>
        <taxon>Cyanobacteriota</taxon>
        <taxon>Cyanophyceae</taxon>
        <taxon>Pseudanabaenales</taxon>
        <taxon>Pseudanabaenaceae</taxon>
        <taxon>Limnothrix</taxon>
    </lineage>
</organism>
<dbReference type="SUPFAM" id="SSF55874">
    <property type="entry name" value="ATPase domain of HSP90 chaperone/DNA topoisomerase II/histidine kinase"/>
    <property type="match status" value="1"/>
</dbReference>
<dbReference type="PRINTS" id="PR00344">
    <property type="entry name" value="BCTRLSENSOR"/>
</dbReference>